<evidence type="ECO:0000313" key="7">
    <source>
        <dbReference type="EMBL" id="KAF0317209.1"/>
    </source>
</evidence>
<keyword evidence="3" id="KW-0862">Zinc</keyword>
<evidence type="ECO:0000256" key="4">
    <source>
        <dbReference type="PROSITE-ProRule" id="PRU00134"/>
    </source>
</evidence>
<dbReference type="SUPFAM" id="SSF144232">
    <property type="entry name" value="HIT/MYND zinc finger-like"/>
    <property type="match status" value="1"/>
</dbReference>
<proteinExistence type="predicted"/>
<dbReference type="Pfam" id="PF01753">
    <property type="entry name" value="zf-MYND"/>
    <property type="match status" value="1"/>
</dbReference>
<accession>A0A8H3VYD2</accession>
<dbReference type="EMBL" id="WOWK01000135">
    <property type="protein sequence ID" value="KAF0317209.1"/>
    <property type="molecule type" value="Genomic_DNA"/>
</dbReference>
<evidence type="ECO:0000256" key="5">
    <source>
        <dbReference type="SAM" id="MobiDB-lite"/>
    </source>
</evidence>
<feature type="domain" description="MYND-type" evidence="6">
    <location>
        <begin position="174"/>
        <end position="216"/>
    </location>
</feature>
<gene>
    <name evidence="7" type="ORF">GQ607_015525</name>
</gene>
<dbReference type="Gene3D" id="6.10.140.2220">
    <property type="match status" value="1"/>
</dbReference>
<protein>
    <recommendedName>
        <fullName evidence="6">MYND-type domain-containing protein</fullName>
    </recommendedName>
</protein>
<evidence type="ECO:0000256" key="2">
    <source>
        <dbReference type="ARBA" id="ARBA00022771"/>
    </source>
</evidence>
<comment type="caution">
    <text evidence="7">The sequence shown here is derived from an EMBL/GenBank/DDBJ whole genome shotgun (WGS) entry which is preliminary data.</text>
</comment>
<dbReference type="PROSITE" id="PS50865">
    <property type="entry name" value="ZF_MYND_2"/>
    <property type="match status" value="1"/>
</dbReference>
<evidence type="ECO:0000256" key="3">
    <source>
        <dbReference type="ARBA" id="ARBA00022833"/>
    </source>
</evidence>
<evidence type="ECO:0000313" key="8">
    <source>
        <dbReference type="Proteomes" id="UP000434172"/>
    </source>
</evidence>
<dbReference type="AlphaFoldDB" id="A0A8H3VYD2"/>
<reference evidence="7 8" key="1">
    <citation type="submission" date="2019-12" db="EMBL/GenBank/DDBJ databases">
        <title>A genome sequence resource for the geographically widespread anthracnose pathogen Colletotrichum asianum.</title>
        <authorList>
            <person name="Meng Y."/>
        </authorList>
    </citation>
    <scope>NUCLEOTIDE SEQUENCE [LARGE SCALE GENOMIC DNA]</scope>
    <source>
        <strain evidence="7 8">ICMP 18580</strain>
    </source>
</reference>
<keyword evidence="1" id="KW-0479">Metal-binding</keyword>
<organism evidence="7 8">
    <name type="scientific">Colletotrichum asianum</name>
    <dbReference type="NCBI Taxonomy" id="702518"/>
    <lineage>
        <taxon>Eukaryota</taxon>
        <taxon>Fungi</taxon>
        <taxon>Dikarya</taxon>
        <taxon>Ascomycota</taxon>
        <taxon>Pezizomycotina</taxon>
        <taxon>Sordariomycetes</taxon>
        <taxon>Hypocreomycetidae</taxon>
        <taxon>Glomerellales</taxon>
        <taxon>Glomerellaceae</taxon>
        <taxon>Colletotrichum</taxon>
        <taxon>Colletotrichum gloeosporioides species complex</taxon>
    </lineage>
</organism>
<dbReference type="Proteomes" id="UP000434172">
    <property type="component" value="Unassembled WGS sequence"/>
</dbReference>
<feature type="region of interest" description="Disordered" evidence="5">
    <location>
        <begin position="216"/>
        <end position="242"/>
    </location>
</feature>
<dbReference type="InterPro" id="IPR002893">
    <property type="entry name" value="Znf_MYND"/>
</dbReference>
<sequence length="428" mass="46703">MEDIVRAFNALHRPRTTPTGLPNHWVFTVNHVPLQPPGDVVFAVHPQSRFVLQSGPGQILSLSTVAEKAEAAIPLLLSTFIKGSESPGGRQPDDPMPFAPWTWSIDEPQLSAAIEAGLKKHGVKEELCKLGTSTAEEQEILKDSWLRVVDRMMQFLGGNMPAQSAVSPGDRSKCHGCGADSASFSQPLKKCSACSQAWYHSQDCQKTHWKQHKPTCLANRPSKAPRNGTTSSPMEAMGGSFASPSMNMSDDDAGEEAYKYYNKTARAKPEAQALMRELGLAVPGSGAPPEGIAKPVRRLILAGKDTPENMELFYGPHWRAGMGKEHQDSRMEILLNPPRGSPSYAMNKWLDEGAPARSPRPATEDEKTKIQQIKEIQEKVRQRVGAGKQPSGSDMQAILKSFGAEWGTMLPLYTLAVNTMDQGVQAPN</sequence>
<keyword evidence="8" id="KW-1185">Reference proteome</keyword>
<evidence type="ECO:0000256" key="1">
    <source>
        <dbReference type="ARBA" id="ARBA00022723"/>
    </source>
</evidence>
<dbReference type="OrthoDB" id="432970at2759"/>
<name>A0A8H3VYD2_9PEZI</name>
<dbReference type="GO" id="GO:0008270">
    <property type="term" value="F:zinc ion binding"/>
    <property type="evidence" value="ECO:0007669"/>
    <property type="project" value="UniProtKB-KW"/>
</dbReference>
<evidence type="ECO:0000259" key="6">
    <source>
        <dbReference type="PROSITE" id="PS50865"/>
    </source>
</evidence>
<keyword evidence="2 4" id="KW-0863">Zinc-finger</keyword>